<keyword evidence="2 3" id="KW-0812">Transmembrane</keyword>
<reference evidence="3" key="1">
    <citation type="submission" date="2019-06" db="EMBL/GenBank/DDBJ databases">
        <authorList>
            <person name="Le Quere A."/>
            <person name="Colella S."/>
        </authorList>
    </citation>
    <scope>NUCLEOTIDE SEQUENCE</scope>
    <source>
        <strain evidence="3">EmedicaeMD41</strain>
    </source>
</reference>
<feature type="region of interest" description="Disordered" evidence="1">
    <location>
        <begin position="1"/>
        <end position="20"/>
    </location>
</feature>
<protein>
    <submittedName>
        <fullName evidence="3">Putative transmembrane protein</fullName>
    </submittedName>
</protein>
<gene>
    <name evidence="3" type="ORF">EMEDMD4_490095</name>
</gene>
<proteinExistence type="predicted"/>
<feature type="transmembrane region" description="Helical" evidence="2">
    <location>
        <begin position="87"/>
        <end position="108"/>
    </location>
</feature>
<dbReference type="AlphaFoldDB" id="A0A508X036"/>
<feature type="transmembrane region" description="Helical" evidence="2">
    <location>
        <begin position="375"/>
        <end position="397"/>
    </location>
</feature>
<feature type="transmembrane region" description="Helical" evidence="2">
    <location>
        <begin position="193"/>
        <end position="211"/>
    </location>
</feature>
<keyword evidence="2" id="KW-0472">Membrane</keyword>
<feature type="transmembrane region" description="Helical" evidence="2">
    <location>
        <begin position="282"/>
        <end position="303"/>
    </location>
</feature>
<evidence type="ECO:0000313" key="3">
    <source>
        <dbReference type="EMBL" id="VTZ63168.1"/>
    </source>
</evidence>
<keyword evidence="2" id="KW-1133">Transmembrane helix</keyword>
<feature type="transmembrane region" description="Helical" evidence="2">
    <location>
        <begin position="155"/>
        <end position="173"/>
    </location>
</feature>
<feature type="transmembrane region" description="Helical" evidence="2">
    <location>
        <begin position="56"/>
        <end position="75"/>
    </location>
</feature>
<evidence type="ECO:0000256" key="2">
    <source>
        <dbReference type="SAM" id="Phobius"/>
    </source>
</evidence>
<feature type="transmembrane region" description="Helical" evidence="2">
    <location>
        <begin position="255"/>
        <end position="275"/>
    </location>
</feature>
<dbReference type="RefSeq" id="WP_028053816.1">
    <property type="nucleotide sequence ID" value="NZ_ATYC01000008.1"/>
</dbReference>
<evidence type="ECO:0000256" key="1">
    <source>
        <dbReference type="SAM" id="MobiDB-lite"/>
    </source>
</evidence>
<sequence>MVIMSVNGASHPSTDNDAVENAPSSGLANFRASHGGPFFELQAQLKLLRENTLRSGARAILFVALAWGVPFLLGIPRSFSLDHSQNAYLADPGVWAKFFIGIGAFILAEQQVERGLRTRLSQFIRAPIIAPGAVEEAGRQLSVALRQRDSRGAELICLALAVFAAALSHFNFHTVDVSSWAVEHRPEGNRITAAGWWSICISLPLFVFLFLRGMWRHFVWANLLRRIAKLDLRLVATHPDGKGGLAFLAQYPNAYAFFVFGMSSAIAAAIAKNILQESLSMTTFSMVMTAWLAIVVAFFAYPLSAFTPPLARLKENGLALLGAQATRYHRAAERKAVGRNIFEDPTPEPADEIADPSKLFEATRKLKTVLVSREAVVPVAAAALIPFAVAGATRLPYKEVFSVMKKLLLL</sequence>
<organism evidence="3">
    <name type="scientific">Sinorhizobium medicae</name>
    <dbReference type="NCBI Taxonomy" id="110321"/>
    <lineage>
        <taxon>Bacteria</taxon>
        <taxon>Pseudomonadati</taxon>
        <taxon>Pseudomonadota</taxon>
        <taxon>Alphaproteobacteria</taxon>
        <taxon>Hyphomicrobiales</taxon>
        <taxon>Rhizobiaceae</taxon>
        <taxon>Sinorhizobium/Ensifer group</taxon>
        <taxon>Sinorhizobium</taxon>
    </lineage>
</organism>
<dbReference type="EMBL" id="CABFNB010000116">
    <property type="protein sequence ID" value="VTZ63168.1"/>
    <property type="molecule type" value="Genomic_DNA"/>
</dbReference>
<name>A0A508X036_9HYPH</name>
<dbReference type="Proteomes" id="UP000507954">
    <property type="component" value="Unassembled WGS sequence"/>
</dbReference>
<accession>A0A508X036</accession>
<feature type="compositionally biased region" description="Polar residues" evidence="1">
    <location>
        <begin position="7"/>
        <end position="20"/>
    </location>
</feature>